<sequence length="170" mass="18925">MAEREQEGVVYIDYSGDEQHQKQQHEQQHEKLDLNTTANDGTGVDDNNGDSGAILNKRPQPNNTMSENCEEKTPNFGASDVVPDLGRVSRLDIVLDLGHTRRLSEGVNIAARMIDAPRQTRIIGVILLEPYAGVRGRMAGRFHFPLKATPCSQTKYFGSNYQDTSSRQPI</sequence>
<protein>
    <submittedName>
        <fullName evidence="2">Uncharacterized protein</fullName>
    </submittedName>
</protein>
<name>A0ABU6WRL8_9FABA</name>
<proteinExistence type="predicted"/>
<comment type="caution">
    <text evidence="2">The sequence shown here is derived from an EMBL/GenBank/DDBJ whole genome shotgun (WGS) entry which is preliminary data.</text>
</comment>
<accession>A0ABU6WRL8</accession>
<dbReference type="Proteomes" id="UP001341840">
    <property type="component" value="Unassembled WGS sequence"/>
</dbReference>
<evidence type="ECO:0000313" key="2">
    <source>
        <dbReference type="EMBL" id="MED6186935.1"/>
    </source>
</evidence>
<feature type="compositionally biased region" description="Low complexity" evidence="1">
    <location>
        <begin position="35"/>
        <end position="52"/>
    </location>
</feature>
<keyword evidence="3" id="KW-1185">Reference proteome</keyword>
<evidence type="ECO:0000256" key="1">
    <source>
        <dbReference type="SAM" id="MobiDB-lite"/>
    </source>
</evidence>
<feature type="compositionally biased region" description="Basic and acidic residues" evidence="1">
    <location>
        <begin position="17"/>
        <end position="33"/>
    </location>
</feature>
<reference evidence="2 3" key="1">
    <citation type="journal article" date="2023" name="Plants (Basel)">
        <title>Bridging the Gap: Combining Genomics and Transcriptomics Approaches to Understand Stylosanthes scabra, an Orphan Legume from the Brazilian Caatinga.</title>
        <authorList>
            <person name="Ferreira-Neto J.R.C."/>
            <person name="da Silva M.D."/>
            <person name="Binneck E."/>
            <person name="de Melo N.F."/>
            <person name="da Silva R.H."/>
            <person name="de Melo A.L.T.M."/>
            <person name="Pandolfi V."/>
            <person name="Bustamante F.O."/>
            <person name="Brasileiro-Vidal A.C."/>
            <person name="Benko-Iseppon A.M."/>
        </authorList>
    </citation>
    <scope>NUCLEOTIDE SEQUENCE [LARGE SCALE GENOMIC DNA]</scope>
    <source>
        <tissue evidence="2">Leaves</tissue>
    </source>
</reference>
<organism evidence="2 3">
    <name type="scientific">Stylosanthes scabra</name>
    <dbReference type="NCBI Taxonomy" id="79078"/>
    <lineage>
        <taxon>Eukaryota</taxon>
        <taxon>Viridiplantae</taxon>
        <taxon>Streptophyta</taxon>
        <taxon>Embryophyta</taxon>
        <taxon>Tracheophyta</taxon>
        <taxon>Spermatophyta</taxon>
        <taxon>Magnoliopsida</taxon>
        <taxon>eudicotyledons</taxon>
        <taxon>Gunneridae</taxon>
        <taxon>Pentapetalae</taxon>
        <taxon>rosids</taxon>
        <taxon>fabids</taxon>
        <taxon>Fabales</taxon>
        <taxon>Fabaceae</taxon>
        <taxon>Papilionoideae</taxon>
        <taxon>50 kb inversion clade</taxon>
        <taxon>dalbergioids sensu lato</taxon>
        <taxon>Dalbergieae</taxon>
        <taxon>Pterocarpus clade</taxon>
        <taxon>Stylosanthes</taxon>
    </lineage>
</organism>
<evidence type="ECO:0000313" key="3">
    <source>
        <dbReference type="Proteomes" id="UP001341840"/>
    </source>
</evidence>
<feature type="region of interest" description="Disordered" evidence="1">
    <location>
        <begin position="1"/>
        <end position="80"/>
    </location>
</feature>
<gene>
    <name evidence="2" type="ORF">PIB30_071510</name>
</gene>
<dbReference type="EMBL" id="JASCZI010182070">
    <property type="protein sequence ID" value="MED6186935.1"/>
    <property type="molecule type" value="Genomic_DNA"/>
</dbReference>